<organism evidence="1 2">
    <name type="scientific">Gilvirhabdus luticola</name>
    <dbReference type="NCBI Taxonomy" id="3079858"/>
    <lineage>
        <taxon>Bacteria</taxon>
        <taxon>Pseudomonadati</taxon>
        <taxon>Bacteroidota</taxon>
        <taxon>Flavobacteriia</taxon>
        <taxon>Flavobacteriales</taxon>
        <taxon>Flavobacteriaceae</taxon>
        <taxon>Gilvirhabdus</taxon>
    </lineage>
</organism>
<keyword evidence="2" id="KW-1185">Reference proteome</keyword>
<accession>A0ABU3U339</accession>
<gene>
    <name evidence="1" type="ORF">RXV94_00155</name>
</gene>
<name>A0ABU3U339_9FLAO</name>
<proteinExistence type="predicted"/>
<sequence length="124" mass="13912">MKTNYLFLLIFILALFNCSNDDSNEAEAEFENRFNRCFLVKDSSTGARLAGAEIILNPRLCGTECINDEIIGWASTVSSGERCFTLTESENEAIKQIVVLKPGYITLEINDPPLDLYELLIEPN</sequence>
<dbReference type="EMBL" id="JAWHTF010000001">
    <property type="protein sequence ID" value="MDU8884550.1"/>
    <property type="molecule type" value="Genomic_DNA"/>
</dbReference>
<reference evidence="1 2" key="1">
    <citation type="submission" date="2023-10" db="EMBL/GenBank/DDBJ databases">
        <title>Marimonas sp. nov. isolated from tidal mud flat.</title>
        <authorList>
            <person name="Jaincy N.J."/>
            <person name="Srinivasan S."/>
            <person name="Lee S.-S."/>
        </authorList>
    </citation>
    <scope>NUCLEOTIDE SEQUENCE [LARGE SCALE GENOMIC DNA]</scope>
    <source>
        <strain evidence="1 2">MJ-SS3</strain>
    </source>
</reference>
<evidence type="ECO:0000313" key="1">
    <source>
        <dbReference type="EMBL" id="MDU8884550.1"/>
    </source>
</evidence>
<dbReference type="Proteomes" id="UP001268651">
    <property type="component" value="Unassembled WGS sequence"/>
</dbReference>
<dbReference type="RefSeq" id="WP_316660253.1">
    <property type="nucleotide sequence ID" value="NZ_JAWHTF010000001.1"/>
</dbReference>
<comment type="caution">
    <text evidence="1">The sequence shown here is derived from an EMBL/GenBank/DDBJ whole genome shotgun (WGS) entry which is preliminary data.</text>
</comment>
<evidence type="ECO:0000313" key="2">
    <source>
        <dbReference type="Proteomes" id="UP001268651"/>
    </source>
</evidence>
<protein>
    <submittedName>
        <fullName evidence="1">Uncharacterized protein</fullName>
    </submittedName>
</protein>